<name>A0AAV6RFJ6_SOLSE</name>
<sequence>MQFEPQLTNRAGVCLFSGAVAVPLEIRLPYQIKKGSPVTVAVRVSRARH</sequence>
<keyword evidence="2" id="KW-1185">Reference proteome</keyword>
<accession>A0AAV6RFJ6</accession>
<reference evidence="1 2" key="1">
    <citation type="journal article" date="2021" name="Sci. Rep.">
        <title>Chromosome anchoring in Senegalese sole (Solea senegalensis) reveals sex-associated markers and genome rearrangements in flatfish.</title>
        <authorList>
            <person name="Guerrero-Cozar I."/>
            <person name="Gomez-Garrido J."/>
            <person name="Berbel C."/>
            <person name="Martinez-Blanch J.F."/>
            <person name="Alioto T."/>
            <person name="Claros M.G."/>
            <person name="Gagnaire P.A."/>
            <person name="Manchado M."/>
        </authorList>
    </citation>
    <scope>NUCLEOTIDE SEQUENCE [LARGE SCALE GENOMIC DNA]</scope>
    <source>
        <strain evidence="1">Sse05_10M</strain>
    </source>
</reference>
<evidence type="ECO:0000313" key="2">
    <source>
        <dbReference type="Proteomes" id="UP000693946"/>
    </source>
</evidence>
<proteinExistence type="predicted"/>
<evidence type="ECO:0000313" key="1">
    <source>
        <dbReference type="EMBL" id="KAG7503224.1"/>
    </source>
</evidence>
<dbReference type="AlphaFoldDB" id="A0AAV6RFJ6"/>
<dbReference type="EMBL" id="JAGKHQ010000012">
    <property type="protein sequence ID" value="KAG7503224.1"/>
    <property type="molecule type" value="Genomic_DNA"/>
</dbReference>
<comment type="caution">
    <text evidence="1">The sequence shown here is derived from an EMBL/GenBank/DDBJ whole genome shotgun (WGS) entry which is preliminary data.</text>
</comment>
<gene>
    <name evidence="1" type="ORF">JOB18_033899</name>
</gene>
<organism evidence="1 2">
    <name type="scientific">Solea senegalensis</name>
    <name type="common">Senegalese sole</name>
    <dbReference type="NCBI Taxonomy" id="28829"/>
    <lineage>
        <taxon>Eukaryota</taxon>
        <taxon>Metazoa</taxon>
        <taxon>Chordata</taxon>
        <taxon>Craniata</taxon>
        <taxon>Vertebrata</taxon>
        <taxon>Euteleostomi</taxon>
        <taxon>Actinopterygii</taxon>
        <taxon>Neopterygii</taxon>
        <taxon>Teleostei</taxon>
        <taxon>Neoteleostei</taxon>
        <taxon>Acanthomorphata</taxon>
        <taxon>Carangaria</taxon>
        <taxon>Pleuronectiformes</taxon>
        <taxon>Pleuronectoidei</taxon>
        <taxon>Soleidae</taxon>
        <taxon>Solea</taxon>
    </lineage>
</organism>
<dbReference type="Proteomes" id="UP000693946">
    <property type="component" value="Linkage Group LG2"/>
</dbReference>
<protein>
    <submittedName>
        <fullName evidence="1">Uncharacterized protein</fullName>
    </submittedName>
</protein>